<accession>A0ABS8D4T0</accession>
<proteinExistence type="predicted"/>
<sequence length="202" mass="23662">MVRPKRNMVLFRQNILEAAWQEMLRSTSEDLTMMDLARRVDMSVGNVYKCFQSKDEVMLFVCLRYYRELAELLKNPAHHSLLDVLSAYLAFVNARFNLYVFIMRRPFWHRAFLRTPLADIARLLQFQILRVVALARLLLVRLQEGRAVATEKLPDQLLYLFNSLHGLLMSHHTGLSKSVNRDRDVVSQSQLQLMVVAITHHH</sequence>
<evidence type="ECO:0000256" key="2">
    <source>
        <dbReference type="ARBA" id="ARBA00023125"/>
    </source>
</evidence>
<dbReference type="Proteomes" id="UP001165395">
    <property type="component" value="Unassembled WGS sequence"/>
</dbReference>
<feature type="domain" description="HTH tetR-type" evidence="5">
    <location>
        <begin position="9"/>
        <end position="69"/>
    </location>
</feature>
<dbReference type="RefSeq" id="WP_227179714.1">
    <property type="nucleotide sequence ID" value="NZ_JAJBZT010000003.1"/>
</dbReference>
<dbReference type="InterPro" id="IPR050109">
    <property type="entry name" value="HTH-type_TetR-like_transc_reg"/>
</dbReference>
<evidence type="ECO:0000313" key="7">
    <source>
        <dbReference type="Proteomes" id="UP001165395"/>
    </source>
</evidence>
<protein>
    <submittedName>
        <fullName evidence="6">TetR/AcrR family transcriptional regulator</fullName>
    </submittedName>
</protein>
<dbReference type="Pfam" id="PF00440">
    <property type="entry name" value="TetR_N"/>
    <property type="match status" value="1"/>
</dbReference>
<dbReference type="InterPro" id="IPR009057">
    <property type="entry name" value="Homeodomain-like_sf"/>
</dbReference>
<keyword evidence="1" id="KW-0805">Transcription regulation</keyword>
<dbReference type="EMBL" id="JAJBZT010000003">
    <property type="protein sequence ID" value="MCB6183184.1"/>
    <property type="molecule type" value="Genomic_DNA"/>
</dbReference>
<dbReference type="Gene3D" id="1.10.357.10">
    <property type="entry name" value="Tetracycline Repressor, domain 2"/>
    <property type="match status" value="1"/>
</dbReference>
<dbReference type="PANTHER" id="PTHR30055:SF234">
    <property type="entry name" value="HTH-TYPE TRANSCRIPTIONAL REGULATOR BETI"/>
    <property type="match status" value="1"/>
</dbReference>
<dbReference type="PANTHER" id="PTHR30055">
    <property type="entry name" value="HTH-TYPE TRANSCRIPTIONAL REGULATOR RUTR"/>
    <property type="match status" value="1"/>
</dbReference>
<feature type="DNA-binding region" description="H-T-H motif" evidence="4">
    <location>
        <begin position="32"/>
        <end position="51"/>
    </location>
</feature>
<evidence type="ECO:0000256" key="1">
    <source>
        <dbReference type="ARBA" id="ARBA00023015"/>
    </source>
</evidence>
<organism evidence="6 7">
    <name type="scientific">Leeia speluncae</name>
    <dbReference type="NCBI Taxonomy" id="2884804"/>
    <lineage>
        <taxon>Bacteria</taxon>
        <taxon>Pseudomonadati</taxon>
        <taxon>Pseudomonadota</taxon>
        <taxon>Betaproteobacteria</taxon>
        <taxon>Neisseriales</taxon>
        <taxon>Leeiaceae</taxon>
        <taxon>Leeia</taxon>
    </lineage>
</organism>
<gene>
    <name evidence="6" type="ORF">LIN78_06470</name>
</gene>
<keyword evidence="7" id="KW-1185">Reference proteome</keyword>
<evidence type="ECO:0000256" key="4">
    <source>
        <dbReference type="PROSITE-ProRule" id="PRU00335"/>
    </source>
</evidence>
<evidence type="ECO:0000256" key="3">
    <source>
        <dbReference type="ARBA" id="ARBA00023163"/>
    </source>
</evidence>
<keyword evidence="2 4" id="KW-0238">DNA-binding</keyword>
<dbReference type="InterPro" id="IPR001647">
    <property type="entry name" value="HTH_TetR"/>
</dbReference>
<dbReference type="SUPFAM" id="SSF46689">
    <property type="entry name" value="Homeodomain-like"/>
    <property type="match status" value="1"/>
</dbReference>
<keyword evidence="3" id="KW-0804">Transcription</keyword>
<name>A0ABS8D4T0_9NEIS</name>
<dbReference type="PROSITE" id="PS50977">
    <property type="entry name" value="HTH_TETR_2"/>
    <property type="match status" value="1"/>
</dbReference>
<evidence type="ECO:0000313" key="6">
    <source>
        <dbReference type="EMBL" id="MCB6183184.1"/>
    </source>
</evidence>
<comment type="caution">
    <text evidence="6">The sequence shown here is derived from an EMBL/GenBank/DDBJ whole genome shotgun (WGS) entry which is preliminary data.</text>
</comment>
<evidence type="ECO:0000259" key="5">
    <source>
        <dbReference type="PROSITE" id="PS50977"/>
    </source>
</evidence>
<reference evidence="6" key="1">
    <citation type="submission" date="2021-10" db="EMBL/GenBank/DDBJ databases">
        <title>The complete genome sequence of Leeia sp. TBRC 13508.</title>
        <authorList>
            <person name="Charoenyingcharoen P."/>
            <person name="Yukphan P."/>
        </authorList>
    </citation>
    <scope>NUCLEOTIDE SEQUENCE</scope>
    <source>
        <strain evidence="6">TBRC 13508</strain>
    </source>
</reference>